<keyword evidence="10" id="KW-1185">Reference proteome</keyword>
<evidence type="ECO:0000256" key="1">
    <source>
        <dbReference type="ARBA" id="ARBA00001966"/>
    </source>
</evidence>
<dbReference type="EMBL" id="PXXU01000015">
    <property type="protein sequence ID" value="PSJ17717.1"/>
    <property type="molecule type" value="Genomic_DNA"/>
</dbReference>
<evidence type="ECO:0000259" key="8">
    <source>
        <dbReference type="PROSITE" id="PS51379"/>
    </source>
</evidence>
<dbReference type="GO" id="GO:0051539">
    <property type="term" value="F:4 iron, 4 sulfur cluster binding"/>
    <property type="evidence" value="ECO:0007669"/>
    <property type="project" value="UniProtKB-KW"/>
</dbReference>
<keyword evidence="2" id="KW-0813">Transport</keyword>
<comment type="cofactor">
    <cofactor evidence="1">
        <name>[4Fe-4S] cluster</name>
        <dbReference type="ChEBI" id="CHEBI:49883"/>
    </cofactor>
</comment>
<dbReference type="PROSITE" id="PS00198">
    <property type="entry name" value="4FE4S_FER_1"/>
    <property type="match status" value="1"/>
</dbReference>
<reference evidence="9 10" key="1">
    <citation type="submission" date="2018-03" db="EMBL/GenBank/DDBJ databases">
        <title>Draft genome of Nitrosomonas supralitoralis APG5.</title>
        <authorList>
            <person name="Urakawa H."/>
            <person name="Lopez J.V."/>
        </authorList>
    </citation>
    <scope>NUCLEOTIDE SEQUENCE [LARGE SCALE GENOMIC DNA]</scope>
    <source>
        <strain evidence="9 10">APG5</strain>
    </source>
</reference>
<evidence type="ECO:0000256" key="6">
    <source>
        <dbReference type="ARBA" id="ARBA00023004"/>
    </source>
</evidence>
<keyword evidence="5" id="KW-0249">Electron transport</keyword>
<dbReference type="Gene3D" id="3.30.70.20">
    <property type="match status" value="1"/>
</dbReference>
<keyword evidence="4" id="KW-0479">Metal-binding</keyword>
<protein>
    <submittedName>
        <fullName evidence="9">Ferredoxin</fullName>
    </submittedName>
</protein>
<dbReference type="Pfam" id="PF12838">
    <property type="entry name" value="Fer4_7"/>
    <property type="match status" value="1"/>
</dbReference>
<evidence type="ECO:0000256" key="5">
    <source>
        <dbReference type="ARBA" id="ARBA00022982"/>
    </source>
</evidence>
<dbReference type="SUPFAM" id="SSF54862">
    <property type="entry name" value="4Fe-4S ferredoxins"/>
    <property type="match status" value="1"/>
</dbReference>
<name>A0A2P7NW66_9PROT</name>
<evidence type="ECO:0000313" key="9">
    <source>
        <dbReference type="EMBL" id="PSJ17717.1"/>
    </source>
</evidence>
<dbReference type="PANTHER" id="PTHR24960">
    <property type="entry name" value="PHOTOSYSTEM I IRON-SULFUR CENTER-RELATED"/>
    <property type="match status" value="1"/>
</dbReference>
<dbReference type="PROSITE" id="PS51379">
    <property type="entry name" value="4FE4S_FER_2"/>
    <property type="match status" value="2"/>
</dbReference>
<evidence type="ECO:0000256" key="7">
    <source>
        <dbReference type="ARBA" id="ARBA00023014"/>
    </source>
</evidence>
<comment type="caution">
    <text evidence="9">The sequence shown here is derived from an EMBL/GenBank/DDBJ whole genome shotgun (WGS) entry which is preliminary data.</text>
</comment>
<dbReference type="InterPro" id="IPR017900">
    <property type="entry name" value="4Fe4S_Fe_S_CS"/>
</dbReference>
<evidence type="ECO:0000256" key="2">
    <source>
        <dbReference type="ARBA" id="ARBA00022448"/>
    </source>
</evidence>
<feature type="domain" description="4Fe-4S ferredoxin-type" evidence="8">
    <location>
        <begin position="31"/>
        <end position="64"/>
    </location>
</feature>
<evidence type="ECO:0000256" key="4">
    <source>
        <dbReference type="ARBA" id="ARBA00022723"/>
    </source>
</evidence>
<dbReference type="InterPro" id="IPR017896">
    <property type="entry name" value="4Fe4S_Fe-S-bd"/>
</dbReference>
<dbReference type="PANTHER" id="PTHR24960:SF79">
    <property type="entry name" value="PHOTOSYSTEM I IRON-SULFUR CENTER"/>
    <property type="match status" value="1"/>
</dbReference>
<dbReference type="RefSeq" id="WP_106706543.1">
    <property type="nucleotide sequence ID" value="NZ_PXXU01000015.1"/>
</dbReference>
<organism evidence="9 10">
    <name type="scientific">Nitrosomonas supralitoralis</name>
    <dbReference type="NCBI Taxonomy" id="2116706"/>
    <lineage>
        <taxon>Bacteria</taxon>
        <taxon>Pseudomonadati</taxon>
        <taxon>Pseudomonadota</taxon>
        <taxon>Betaproteobacteria</taxon>
        <taxon>Nitrosomonadales</taxon>
        <taxon>Nitrosomonadaceae</taxon>
        <taxon>Nitrosomonas</taxon>
    </lineage>
</organism>
<evidence type="ECO:0000313" key="10">
    <source>
        <dbReference type="Proteomes" id="UP000241912"/>
    </source>
</evidence>
<dbReference type="NCBIfam" id="NF033683">
    <property type="entry name" value="di_4Fe-4S_YfhL"/>
    <property type="match status" value="1"/>
</dbReference>
<accession>A0A2P7NW66</accession>
<proteinExistence type="predicted"/>
<dbReference type="AlphaFoldDB" id="A0A2P7NW66"/>
<dbReference type="Proteomes" id="UP000241912">
    <property type="component" value="Unassembled WGS sequence"/>
</dbReference>
<dbReference type="GO" id="GO:0046872">
    <property type="term" value="F:metal ion binding"/>
    <property type="evidence" value="ECO:0007669"/>
    <property type="project" value="UniProtKB-KW"/>
</dbReference>
<keyword evidence="3" id="KW-0004">4Fe-4S</keyword>
<dbReference type="FunFam" id="3.30.70.20:FF:000045">
    <property type="entry name" value="Ferredoxin, 4Fe-4S"/>
    <property type="match status" value="1"/>
</dbReference>
<dbReference type="GO" id="GO:0005737">
    <property type="term" value="C:cytoplasm"/>
    <property type="evidence" value="ECO:0007669"/>
    <property type="project" value="TreeGrafter"/>
</dbReference>
<evidence type="ECO:0000256" key="3">
    <source>
        <dbReference type="ARBA" id="ARBA00022485"/>
    </source>
</evidence>
<dbReference type="OrthoDB" id="9803397at2"/>
<feature type="domain" description="4Fe-4S ferredoxin-type" evidence="8">
    <location>
        <begin position="1"/>
        <end position="29"/>
    </location>
</feature>
<dbReference type="InterPro" id="IPR050157">
    <property type="entry name" value="PSI_iron-sulfur_center"/>
</dbReference>
<gene>
    <name evidence="9" type="ORF">C7H79_06835</name>
</gene>
<sequence>MALIITDECINCDVCEPECPNGAISQGEEIYKIDPSLCTECMGHYNEPQCIEVCPVDCITTNPAMVESKEQLQAKYLSLISDKSSS</sequence>
<dbReference type="InterPro" id="IPR047927">
    <property type="entry name" value="YfhL-like"/>
</dbReference>
<keyword evidence="6" id="KW-0408">Iron</keyword>
<keyword evidence="7" id="KW-0411">Iron-sulfur</keyword>